<evidence type="ECO:0000256" key="10">
    <source>
        <dbReference type="ARBA" id="ARBA00022989"/>
    </source>
</evidence>
<sequence precursor="true">MKKIIVFVGICLSSLIFFSSSSWANFFSNQNSTDKILSVDEAFIFDFTQNNETLILNWLIKPGHYLYQNKFSLNAKNSEVGKLILPTGLSHTDEFFGDVIIYRDSLSVKVPINATSQNPMLQVTFQGCADRGICYPPKTIDVPLKYIKTNELKAPFQANETEVIELASGISPPKQQISELTKTSFGEVSTYQEPLTAVNSLSASQGISPWWAFLFGLGVAFTPCVLPMYPLLIGLISGRQKEMNRFKMGMLVLTYIQGMALSYTVLGILIALVGLKFQSALQNPIFLITIAVLFIFLAGSMFGFYSIQMPSRVQTQLVHWSNRQKSGSYVGVFFMGAIAGLLCSPCTTAPLSAILPFIAESKNILKGGFTLYMYALGMGIPLLAFALFGYRLMPKAGPWMQYVKEGLGFVILALPLFLIERLITIQLSELLWSLLLSAFFAWALLIALKGSSGKSRIAQIVLVMALLIASLPMQQGVWQMINEKTGFYFVFQNQQEERKSIEFTDVSSLTELKNMLLQSKKNQTKVLIDYYADWCTACRQFEKYTFTDKRVQALLKDTLLIRIDVTKNSNTSSEFLEYFDVLGLPALLLIDESGKEVERVNGFMDSEQFIMTMSPYFMVAK</sequence>
<dbReference type="PROSITE" id="PS51352">
    <property type="entry name" value="THIOREDOXIN_2"/>
    <property type="match status" value="1"/>
</dbReference>
<dbReference type="GO" id="GO:0047134">
    <property type="term" value="F:protein-disulfide reductase [NAD(P)H] activity"/>
    <property type="evidence" value="ECO:0007669"/>
    <property type="project" value="UniProtKB-EC"/>
</dbReference>
<feature type="transmembrane region" description="Helical" evidence="18">
    <location>
        <begin position="402"/>
        <end position="424"/>
    </location>
</feature>
<evidence type="ECO:0000313" key="21">
    <source>
        <dbReference type="Proteomes" id="UP001589758"/>
    </source>
</evidence>
<feature type="transmembrane region" description="Helical" evidence="18">
    <location>
        <begin position="328"/>
        <end position="359"/>
    </location>
</feature>
<keyword evidence="4 18" id="KW-1003">Cell membrane</keyword>
<evidence type="ECO:0000256" key="11">
    <source>
        <dbReference type="ARBA" id="ARBA00023002"/>
    </source>
</evidence>
<evidence type="ECO:0000256" key="18">
    <source>
        <dbReference type="HAMAP-Rule" id="MF_00399"/>
    </source>
</evidence>
<feature type="signal peptide" evidence="18">
    <location>
        <begin position="1"/>
        <end position="24"/>
    </location>
</feature>
<feature type="disulfide bond" description="Redox-active" evidence="18">
    <location>
        <begin position="224"/>
        <end position="346"/>
    </location>
</feature>
<feature type="transmembrane region" description="Helical" evidence="18">
    <location>
        <begin position="460"/>
        <end position="481"/>
    </location>
</feature>
<feature type="disulfide bond" description="Redox-active" evidence="18">
    <location>
        <begin position="535"/>
        <end position="538"/>
    </location>
</feature>
<evidence type="ECO:0000256" key="17">
    <source>
        <dbReference type="ARBA" id="ARBA00047804"/>
    </source>
</evidence>
<accession>A0ABV6CD43</accession>
<comment type="catalytic activity">
    <reaction evidence="17 18">
        <text>[protein]-dithiol + NADP(+) = [protein]-disulfide + NADPH + H(+)</text>
        <dbReference type="Rhea" id="RHEA:18753"/>
        <dbReference type="Rhea" id="RHEA-COMP:10593"/>
        <dbReference type="Rhea" id="RHEA-COMP:10594"/>
        <dbReference type="ChEBI" id="CHEBI:15378"/>
        <dbReference type="ChEBI" id="CHEBI:29950"/>
        <dbReference type="ChEBI" id="CHEBI:50058"/>
        <dbReference type="ChEBI" id="CHEBI:57783"/>
        <dbReference type="ChEBI" id="CHEBI:58349"/>
        <dbReference type="EC" id="1.8.1.8"/>
    </reaction>
</comment>
<feature type="transmembrane region" description="Helical" evidence="18">
    <location>
        <begin position="210"/>
        <end position="236"/>
    </location>
</feature>
<dbReference type="InterPro" id="IPR036929">
    <property type="entry name" value="DsbDN_sf"/>
</dbReference>
<dbReference type="Proteomes" id="UP001589758">
    <property type="component" value="Unassembled WGS sequence"/>
</dbReference>
<keyword evidence="21" id="KW-1185">Reference proteome</keyword>
<dbReference type="Pfam" id="PF02683">
    <property type="entry name" value="DsbD_TM"/>
    <property type="match status" value="1"/>
</dbReference>
<dbReference type="InterPro" id="IPR028250">
    <property type="entry name" value="DsbDN"/>
</dbReference>
<dbReference type="SUPFAM" id="SSF74863">
    <property type="entry name" value="Thiol:disulfide interchange protein DsbD, N-terminal domain (DsbD-alpha)"/>
    <property type="match status" value="1"/>
</dbReference>
<evidence type="ECO:0000256" key="13">
    <source>
        <dbReference type="ARBA" id="ARBA00023136"/>
    </source>
</evidence>
<dbReference type="PANTHER" id="PTHR32234:SF0">
    <property type="entry name" value="THIOL:DISULFIDE INTERCHANGE PROTEIN DSBD"/>
    <property type="match status" value="1"/>
</dbReference>
<dbReference type="RefSeq" id="WP_385878171.1">
    <property type="nucleotide sequence ID" value="NZ_JBHLXE010000109.1"/>
</dbReference>
<dbReference type="EC" id="1.8.1.8" evidence="18"/>
<keyword evidence="5 18" id="KW-0997">Cell inner membrane</keyword>
<evidence type="ECO:0000256" key="9">
    <source>
        <dbReference type="ARBA" id="ARBA00022982"/>
    </source>
</evidence>
<dbReference type="NCBIfam" id="NF001419">
    <property type="entry name" value="PRK00293.1"/>
    <property type="match status" value="1"/>
</dbReference>
<keyword evidence="3 18" id="KW-0813">Transport</keyword>
<dbReference type="Gene3D" id="2.60.40.1250">
    <property type="entry name" value="Thiol:disulfide interchange protein DsbD, N-terminal domain"/>
    <property type="match status" value="1"/>
</dbReference>
<reference evidence="20 21" key="1">
    <citation type="submission" date="2024-09" db="EMBL/GenBank/DDBJ databases">
        <authorList>
            <person name="Sun Q."/>
            <person name="Mori K."/>
        </authorList>
    </citation>
    <scope>NUCLEOTIDE SEQUENCE [LARGE SCALE GENOMIC DNA]</scope>
    <source>
        <strain evidence="20 21">CCM 8545</strain>
    </source>
</reference>
<comment type="caution">
    <text evidence="20">The sequence shown here is derived from an EMBL/GenBank/DDBJ whole genome shotgun (WGS) entry which is preliminary data.</text>
</comment>
<evidence type="ECO:0000256" key="2">
    <source>
        <dbReference type="ARBA" id="ARBA00007241"/>
    </source>
</evidence>
<dbReference type="PANTHER" id="PTHR32234">
    <property type="entry name" value="THIOL:DISULFIDE INTERCHANGE PROTEIN DSBD"/>
    <property type="match status" value="1"/>
</dbReference>
<dbReference type="EMBL" id="JBHLXE010000109">
    <property type="protein sequence ID" value="MFC0180904.1"/>
    <property type="molecule type" value="Genomic_DNA"/>
</dbReference>
<evidence type="ECO:0000256" key="15">
    <source>
        <dbReference type="ARBA" id="ARBA00023284"/>
    </source>
</evidence>
<proteinExistence type="inferred from homology"/>
<evidence type="ECO:0000256" key="5">
    <source>
        <dbReference type="ARBA" id="ARBA00022519"/>
    </source>
</evidence>
<keyword evidence="12 18" id="KW-0520">NAD</keyword>
<dbReference type="InterPro" id="IPR036249">
    <property type="entry name" value="Thioredoxin-like_sf"/>
</dbReference>
<evidence type="ECO:0000256" key="1">
    <source>
        <dbReference type="ARBA" id="ARBA00004429"/>
    </source>
</evidence>
<feature type="transmembrane region" description="Helical" evidence="18">
    <location>
        <begin position="430"/>
        <end position="448"/>
    </location>
</feature>
<keyword evidence="14 18" id="KW-1015">Disulfide bond</keyword>
<dbReference type="InterPro" id="IPR013766">
    <property type="entry name" value="Thioredoxin_domain"/>
</dbReference>
<feature type="domain" description="Thioredoxin" evidence="19">
    <location>
        <begin position="465"/>
        <end position="618"/>
    </location>
</feature>
<organism evidence="20 21">
    <name type="scientific">Thorsellia kenyensis</name>
    <dbReference type="NCBI Taxonomy" id="1549888"/>
    <lineage>
        <taxon>Bacteria</taxon>
        <taxon>Pseudomonadati</taxon>
        <taxon>Pseudomonadota</taxon>
        <taxon>Gammaproteobacteria</taxon>
        <taxon>Enterobacterales</taxon>
        <taxon>Thorselliaceae</taxon>
        <taxon>Thorsellia</taxon>
    </lineage>
</organism>
<evidence type="ECO:0000259" key="19">
    <source>
        <dbReference type="PROSITE" id="PS51352"/>
    </source>
</evidence>
<dbReference type="InterPro" id="IPR017937">
    <property type="entry name" value="Thioredoxin_CS"/>
</dbReference>
<keyword evidence="11 18" id="KW-0560">Oxidoreductase</keyword>
<comment type="subcellular location">
    <subcellularLocation>
        <location evidence="1 18">Cell inner membrane</location>
        <topology evidence="1 18">Multi-pass membrane protein</topology>
    </subcellularLocation>
</comment>
<keyword evidence="10 18" id="KW-1133">Transmembrane helix</keyword>
<keyword evidence="15 18" id="KW-0676">Redox-active center</keyword>
<evidence type="ECO:0000256" key="8">
    <source>
        <dbReference type="ARBA" id="ARBA00022748"/>
    </source>
</evidence>
<dbReference type="InterPro" id="IPR003834">
    <property type="entry name" value="Cyt_c_assmbl_TM_dom"/>
</dbReference>
<dbReference type="InterPro" id="IPR022910">
    <property type="entry name" value="Thiol_diS_interchange_DbsD"/>
</dbReference>
<dbReference type="InterPro" id="IPR012336">
    <property type="entry name" value="Thioredoxin-like_fold"/>
</dbReference>
<name>A0ABV6CD43_9GAMM</name>
<dbReference type="Pfam" id="PF13098">
    <property type="entry name" value="Thioredoxin_2"/>
    <property type="match status" value="1"/>
</dbReference>
<keyword evidence="9 18" id="KW-0249">Electron transport</keyword>
<dbReference type="Pfam" id="PF11412">
    <property type="entry name" value="DsbD_N"/>
    <property type="match status" value="1"/>
</dbReference>
<comment type="similarity">
    <text evidence="2 18">Belongs to the thioredoxin family. DsbD subfamily.</text>
</comment>
<feature type="chain" id="PRO_5044942524" description="Thiol:disulfide interchange protein DsbD" evidence="18">
    <location>
        <begin position="25"/>
        <end position="621"/>
    </location>
</feature>
<keyword evidence="6 18" id="KW-0812">Transmembrane</keyword>
<evidence type="ECO:0000256" key="6">
    <source>
        <dbReference type="ARBA" id="ARBA00022692"/>
    </source>
</evidence>
<evidence type="ECO:0000256" key="3">
    <source>
        <dbReference type="ARBA" id="ARBA00022448"/>
    </source>
</evidence>
<evidence type="ECO:0000256" key="16">
    <source>
        <dbReference type="ARBA" id="ARBA00047388"/>
    </source>
</evidence>
<evidence type="ECO:0000256" key="4">
    <source>
        <dbReference type="ARBA" id="ARBA00022475"/>
    </source>
</evidence>
<comment type="catalytic activity">
    <reaction evidence="16 18">
        <text>[protein]-dithiol + NAD(+) = [protein]-disulfide + NADH + H(+)</text>
        <dbReference type="Rhea" id="RHEA:18749"/>
        <dbReference type="Rhea" id="RHEA-COMP:10593"/>
        <dbReference type="Rhea" id="RHEA-COMP:10594"/>
        <dbReference type="ChEBI" id="CHEBI:15378"/>
        <dbReference type="ChEBI" id="CHEBI:29950"/>
        <dbReference type="ChEBI" id="CHEBI:50058"/>
        <dbReference type="ChEBI" id="CHEBI:57540"/>
        <dbReference type="ChEBI" id="CHEBI:57945"/>
        <dbReference type="EC" id="1.8.1.8"/>
    </reaction>
</comment>
<dbReference type="PROSITE" id="PS00194">
    <property type="entry name" value="THIOREDOXIN_1"/>
    <property type="match status" value="1"/>
</dbReference>
<evidence type="ECO:0000256" key="14">
    <source>
        <dbReference type="ARBA" id="ARBA00023157"/>
    </source>
</evidence>
<feature type="transmembrane region" description="Helical" evidence="18">
    <location>
        <begin position="248"/>
        <end position="273"/>
    </location>
</feature>
<comment type="function">
    <text evidence="18">Required to facilitate the formation of correct disulfide bonds in some periplasmic proteins and for the assembly of the periplasmic c-type cytochromes. Acts by transferring electrons from cytoplasmic thioredoxin to the periplasm. This transfer involves a cascade of disulfide bond formation and reduction steps.</text>
</comment>
<feature type="transmembrane region" description="Helical" evidence="18">
    <location>
        <begin position="285"/>
        <end position="307"/>
    </location>
</feature>
<dbReference type="HAMAP" id="MF_00399">
    <property type="entry name" value="DbsD"/>
    <property type="match status" value="1"/>
</dbReference>
<feature type="transmembrane region" description="Helical" evidence="18">
    <location>
        <begin position="371"/>
        <end position="390"/>
    </location>
</feature>
<protein>
    <recommendedName>
        <fullName evidence="18">Thiol:disulfide interchange protein DsbD</fullName>
        <ecNumber evidence="18">1.8.1.8</ecNumber>
    </recommendedName>
    <alternativeName>
        <fullName evidence="18">Protein-disulfide reductase</fullName>
        <shortName evidence="18">Disulfide reductase</shortName>
    </alternativeName>
</protein>
<feature type="disulfide bond" description="Redox-active" evidence="18">
    <location>
        <begin position="128"/>
        <end position="134"/>
    </location>
</feature>
<gene>
    <name evidence="18" type="primary">dsbD</name>
    <name evidence="20" type="ORF">ACFFIT_12560</name>
</gene>
<keyword evidence="8 18" id="KW-0201">Cytochrome c-type biogenesis</keyword>
<evidence type="ECO:0000256" key="12">
    <source>
        <dbReference type="ARBA" id="ARBA00023027"/>
    </source>
</evidence>
<evidence type="ECO:0000313" key="20">
    <source>
        <dbReference type="EMBL" id="MFC0180904.1"/>
    </source>
</evidence>
<dbReference type="Gene3D" id="3.40.30.10">
    <property type="entry name" value="Glutaredoxin"/>
    <property type="match status" value="1"/>
</dbReference>
<keyword evidence="13 18" id="KW-0472">Membrane</keyword>
<keyword evidence="7 18" id="KW-0732">Signal</keyword>
<evidence type="ECO:0000256" key="7">
    <source>
        <dbReference type="ARBA" id="ARBA00022729"/>
    </source>
</evidence>
<dbReference type="SUPFAM" id="SSF52833">
    <property type="entry name" value="Thioredoxin-like"/>
    <property type="match status" value="1"/>
</dbReference>